<dbReference type="OrthoDB" id="343110at2"/>
<dbReference type="Proteomes" id="UP000310334">
    <property type="component" value="Unassembled WGS sequence"/>
</dbReference>
<dbReference type="EMBL" id="SSNT01000032">
    <property type="protein sequence ID" value="THF74888.1"/>
    <property type="molecule type" value="Genomic_DNA"/>
</dbReference>
<keyword evidence="3" id="KW-1185">Reference proteome</keyword>
<organism evidence="2 3">
    <name type="scientific">Metabacillus sediminilitoris</name>
    <dbReference type="NCBI Taxonomy" id="2567941"/>
    <lineage>
        <taxon>Bacteria</taxon>
        <taxon>Bacillati</taxon>
        <taxon>Bacillota</taxon>
        <taxon>Bacilli</taxon>
        <taxon>Bacillales</taxon>
        <taxon>Bacillaceae</taxon>
        <taxon>Metabacillus</taxon>
    </lineage>
</organism>
<accession>A0A4S4BM14</accession>
<dbReference type="InterPro" id="IPR022123">
    <property type="entry name" value="DUF3658"/>
</dbReference>
<sequence length="190" mass="22958">MMISQFTYGYQKMQMNKQHFFFTMYLLRERKNNICIIDTAALYRKLFEKKAKKYVPFFSGEIPLKELQTIYKYSQDENQILSHIERKHYEKKWLDLSTNPGTLRIWENEEIKVVPEDYFDDFIIEKAKKLIGKKKGFIMSARLIGEVYGHILQYIGDSFLEYRVRKLIEKGIFEYEGSLEAMRYYGIKFK</sequence>
<evidence type="ECO:0000259" key="1">
    <source>
        <dbReference type="Pfam" id="PF12395"/>
    </source>
</evidence>
<dbReference type="AlphaFoldDB" id="A0A4S4BM14"/>
<proteinExistence type="predicted"/>
<feature type="domain" description="DUF3658" evidence="1">
    <location>
        <begin position="76"/>
        <end position="185"/>
    </location>
</feature>
<name>A0A4S4BM14_9BACI</name>
<comment type="caution">
    <text evidence="2">The sequence shown here is derived from an EMBL/GenBank/DDBJ whole genome shotgun (WGS) entry which is preliminary data.</text>
</comment>
<evidence type="ECO:0000313" key="2">
    <source>
        <dbReference type="EMBL" id="THF74888.1"/>
    </source>
</evidence>
<reference evidence="2 3" key="1">
    <citation type="submission" date="2019-04" db="EMBL/GenBank/DDBJ databases">
        <title>Bacillus sediminilitoris sp. nov., isolated from a tidal flat sediment on the East China Sea.</title>
        <authorList>
            <person name="Wei Y."/>
            <person name="Mao H."/>
            <person name="Fang J."/>
        </authorList>
    </citation>
    <scope>NUCLEOTIDE SEQUENCE [LARGE SCALE GENOMIC DNA]</scope>
    <source>
        <strain evidence="2 3">DSL-17</strain>
    </source>
</reference>
<protein>
    <recommendedName>
        <fullName evidence="1">DUF3658 domain-containing protein</fullName>
    </recommendedName>
</protein>
<dbReference type="Pfam" id="PF12395">
    <property type="entry name" value="DUF3658"/>
    <property type="match status" value="1"/>
</dbReference>
<gene>
    <name evidence="2" type="ORF">E6W99_24765</name>
</gene>
<evidence type="ECO:0000313" key="3">
    <source>
        <dbReference type="Proteomes" id="UP000310334"/>
    </source>
</evidence>